<evidence type="ECO:0000313" key="2">
    <source>
        <dbReference type="EMBL" id="WPH01731.1"/>
    </source>
</evidence>
<reference evidence="2 3" key="1">
    <citation type="submission" date="2023-11" db="EMBL/GenBank/DDBJ databases">
        <title>An acidophilic fungus is an integral part of prey digestion in a carnivorous sundew plant.</title>
        <authorList>
            <person name="Tsai I.J."/>
        </authorList>
    </citation>
    <scope>NUCLEOTIDE SEQUENCE [LARGE SCALE GENOMIC DNA]</scope>
    <source>
        <strain evidence="2">169a</strain>
    </source>
</reference>
<gene>
    <name evidence="2" type="ORF">R9X50_00458300</name>
</gene>
<sequence>MDPASYLPLTRGQFRLLKISPAPLLADPIIRLETFSFEDAPLYVALSYTWGDNAETFGPVLCLPGGQRVFVRKNLYTALLRCQTDLRMNNISWVWVDALCINQHDPVDKATQIPLMDQIFDKADHVIVWLGVGTILEEKALERMSSLAKAIQSLIQMKSQVTWFQALSMLPNIFPTPDELDFWHAFMEIIAKPWFNRTWVVQEACTHTSMTLILGDSTSISFQDLSDVTWKPSRDAQKSLSKRLALRYNYDLEQIQRARPRKLISLVQKHFADLLSAFSDLANLRALKDSSSAIFTHYMYRAFRGRECTLEEDRLYAMIGVMKPTLKAGITVDLLRSVRDTYLIAARHWWLNDPELSFLHWIHSDHVDKISRLWLPSWCLDFSFMENYPIVFSGIDSDSSYGAGLGKQRQFQTQSPRKTVSMITQARPPLPLKLRDIPFWRGRSVEFGHKGSLRVSAIFADTVSNVVAPTTFPYVSWRGFLEDKPNKSDVRDALRWLDECENLSKHTLGDEGLSDAFWRTMVINKRNLAKQSSHSTDVFFEDERRPSYLGVREAFRTDIGRIRQLRDDRHAYFEDLGTTLEYVFFATTGGRIGRASGSIQAGDEVVIFHGAKTPFLLRRVRGTSDLYKLVAELYVHGLMQGEVFEPESKAYMKEYIII</sequence>
<proteinExistence type="predicted"/>
<dbReference type="Pfam" id="PF26639">
    <property type="entry name" value="Het-6_barrel"/>
    <property type="match status" value="1"/>
</dbReference>
<dbReference type="PANTHER" id="PTHR24148">
    <property type="entry name" value="ANKYRIN REPEAT DOMAIN-CONTAINING PROTEIN 39 HOMOLOG-RELATED"/>
    <property type="match status" value="1"/>
</dbReference>
<evidence type="ECO:0000259" key="1">
    <source>
        <dbReference type="Pfam" id="PF06985"/>
    </source>
</evidence>
<organism evidence="2 3">
    <name type="scientific">Acrodontium crateriforme</name>
    <dbReference type="NCBI Taxonomy" id="150365"/>
    <lineage>
        <taxon>Eukaryota</taxon>
        <taxon>Fungi</taxon>
        <taxon>Dikarya</taxon>
        <taxon>Ascomycota</taxon>
        <taxon>Pezizomycotina</taxon>
        <taxon>Dothideomycetes</taxon>
        <taxon>Dothideomycetidae</taxon>
        <taxon>Mycosphaerellales</taxon>
        <taxon>Teratosphaeriaceae</taxon>
        <taxon>Acrodontium</taxon>
    </lineage>
</organism>
<name>A0AAQ3R567_9PEZI</name>
<dbReference type="EMBL" id="CP138585">
    <property type="protein sequence ID" value="WPH01731.1"/>
    <property type="molecule type" value="Genomic_DNA"/>
</dbReference>
<accession>A0AAQ3R567</accession>
<dbReference type="InterPro" id="IPR052895">
    <property type="entry name" value="HetReg/Transcr_Mod"/>
</dbReference>
<keyword evidence="3" id="KW-1185">Reference proteome</keyword>
<dbReference type="Proteomes" id="UP001303373">
    <property type="component" value="Chromosome 6"/>
</dbReference>
<feature type="domain" description="Heterokaryon incompatibility" evidence="1">
    <location>
        <begin position="43"/>
        <end position="203"/>
    </location>
</feature>
<protein>
    <submittedName>
        <fullName evidence="2">Heterokaryon incompatibility protein-domain-containing protein</fullName>
    </submittedName>
</protein>
<dbReference type="Pfam" id="PF06985">
    <property type="entry name" value="HET"/>
    <property type="match status" value="1"/>
</dbReference>
<dbReference type="InterPro" id="IPR010730">
    <property type="entry name" value="HET"/>
</dbReference>
<evidence type="ECO:0000313" key="3">
    <source>
        <dbReference type="Proteomes" id="UP001303373"/>
    </source>
</evidence>
<dbReference type="PANTHER" id="PTHR24148:SF64">
    <property type="entry name" value="HETEROKARYON INCOMPATIBILITY DOMAIN-CONTAINING PROTEIN"/>
    <property type="match status" value="1"/>
</dbReference>
<dbReference type="AlphaFoldDB" id="A0AAQ3R567"/>